<feature type="region of interest" description="Disordered" evidence="1">
    <location>
        <begin position="1226"/>
        <end position="1253"/>
    </location>
</feature>
<proteinExistence type="predicted"/>
<feature type="compositionally biased region" description="Basic and acidic residues" evidence="1">
    <location>
        <begin position="676"/>
        <end position="686"/>
    </location>
</feature>
<evidence type="ECO:0000256" key="1">
    <source>
        <dbReference type="SAM" id="MobiDB-lite"/>
    </source>
</evidence>
<organism evidence="2">
    <name type="scientific">Tanacetum cinerariifolium</name>
    <name type="common">Dalmatian daisy</name>
    <name type="synonym">Chrysanthemum cinerariifolium</name>
    <dbReference type="NCBI Taxonomy" id="118510"/>
    <lineage>
        <taxon>Eukaryota</taxon>
        <taxon>Viridiplantae</taxon>
        <taxon>Streptophyta</taxon>
        <taxon>Embryophyta</taxon>
        <taxon>Tracheophyta</taxon>
        <taxon>Spermatophyta</taxon>
        <taxon>Magnoliopsida</taxon>
        <taxon>eudicotyledons</taxon>
        <taxon>Gunneridae</taxon>
        <taxon>Pentapetalae</taxon>
        <taxon>asterids</taxon>
        <taxon>campanulids</taxon>
        <taxon>Asterales</taxon>
        <taxon>Asteraceae</taxon>
        <taxon>Asteroideae</taxon>
        <taxon>Anthemideae</taxon>
        <taxon>Anthemidinae</taxon>
        <taxon>Tanacetum</taxon>
    </lineage>
</organism>
<sequence length="1738" mass="193994">MSAMGELTFFLGLQVKQLPDGIFISQDKYVKDMLKKFDMESMRTATTPYEVPKLKSKDEPDDAVNVHLFRSMIGSLMYLTASRPDIMFAVSAYSRHQVSPLTSHLNAVKKIFKYLKGQPNLGLWYTQDSPFQLEAYSDSDYAGSHGDRKSTTGGCQFLGRRLISWQCKKQIVVATSSTEAEYVAAASCCDECSVRADDLVSASGCTLPASSYPFLLLEWFLLVVDDHNKVAYLEKGKGWEAYAQILDFLNWSHIRQGFFDIIATIDGNEVVVTESLIRTQLQLDDVNGLYDFTLNDVLDEIRAIGYPTDGSLTFYKAKLSPQWRFIMDGMLGNVGSKRHKFLMYLRFLQMILGIQTTDPSPRPTFDFTAKLVSNMKLNWDGPHMSLLAPMLVPPKRDHLPIREHSPIREPSPMREPTPVKEPLPHPELEPTPDSPSPPSPPPSLAKVGPTTSSRPPSPSRPPSGPVDIYEGGGDFASSPLSNEAPQTPAATAAGGTEDSATLTALTLKLDECLHRVTTLETELGITKKVLGDAVLKLVTRFKRLEGLLQQRKRRLVLLDSEGDNATTKEQEFDLAALYTLASVTLGDDPFATAAGRDVDSTMLVECTSTTRRRLRKPSPSVRVPAAATTIPAAISVDAAIRAAAAPSFSIPTAADKDKAPMLGEELEKKIQAEQEAEFARQQEELAPKAQTESVASPTAHGQGMSDQRRQELDAAQLTYTEADRLDMLAKIASNSALSKQLLGDDVTKENMNEWLDSPPAKRATQGAPPVPAVSSQDPASVLAAPLISTDASLPTASLSDHAIIPVPTVSIAHAAVSVLAEPMVHPAESPMDPHLTAPVHGSFEPTVAVHSPSSLRHHRKHIAKKWVTPIVDVADAAMLKFDSDSDDDPLPYASYAGWEMVPSPLGSVHAYHNMAGHTKHFTTLREILHMGDLHVLFHSLDDGDALRFWRNHDSWRICSWRLYPRAQVHVLEMVDGRVIHMFVDVSYPLSVGTLERMLKHRLEVSKLLSWLVQEQTALGKDKSNPLIVVSLHKTTWSAIHHFLTDEVLTSLEQTATSKDVSNPLMAVMVYQKPLGYFSSPMIHVLRAELMLLSHDHVVLGVPAGFRYVVPAGRYVVHAGSEHSHSCYRVPAGKHSFCYFDELTVMASEQSSSGPTLNEMTPATISSRLVQKSSFSTPYVPPLRNNWDLLFQLMFEELLNPLPSVNHQAPKVISLIGDVIPPVQADSTSLPSSTMVNQDAPSISKSYSTPETQSSVIPQEVEEDNLDIEVTHMGNDPLFGVPIPEVTSVQSSSTVSPHSIMQPNHQIPQHNSKWTKDHPLNNIIGQLSRTVSTRLQLHEQALYCYYDAFLASMEPKMYKEALTQSCWIEAMQEELNEFERLDNKARLVARGYHQEEGIDFEEFFALVARLEAILIFLTYAAHKNMKYCFESCDLVDTPMVEKSKLDEDKEGKTVDPSHYRGLIRTLLYLTARRHDLQFAICMCARYHARPTEKHLLQMRIMLVAKILVETMALDLTKYQCIAIIKVLLPYAAIMSNTLGLSILTSDTTSSRSRDRIEFLINKLGMRSFTPETLKKLTDPWRSFATIINKCLTEKSSGYDSLRLSQAKILWGLYHKRNIDYAYLMWEEFVYQDEHQNNKKSNEMYYPWFTKVIIHHFMSKDPSIPKRNKVNWHYVRDDHMFSTIKLVSRHQNTQQFGAMLPIKLTNEEIRNSDAYKVYYAICNTPKLGHSGIGCSGGVTS</sequence>
<accession>A0A6L2L6A8</accession>
<dbReference type="PANTHER" id="PTHR11439">
    <property type="entry name" value="GAG-POL-RELATED RETROTRANSPOSON"/>
    <property type="match status" value="1"/>
</dbReference>
<reference evidence="2" key="1">
    <citation type="journal article" date="2019" name="Sci. Rep.">
        <title>Draft genome of Tanacetum cinerariifolium, the natural source of mosquito coil.</title>
        <authorList>
            <person name="Yamashiro T."/>
            <person name="Shiraishi A."/>
            <person name="Satake H."/>
            <person name="Nakayama K."/>
        </authorList>
    </citation>
    <scope>NUCLEOTIDE SEQUENCE</scope>
</reference>
<evidence type="ECO:0000313" key="2">
    <source>
        <dbReference type="EMBL" id="GEU56689.1"/>
    </source>
</evidence>
<name>A0A6L2L6A8_TANCI</name>
<feature type="region of interest" description="Disordered" evidence="1">
    <location>
        <begin position="397"/>
        <end position="496"/>
    </location>
</feature>
<feature type="region of interest" description="Disordered" evidence="1">
    <location>
        <begin position="756"/>
        <end position="776"/>
    </location>
</feature>
<feature type="compositionally biased region" description="Basic and acidic residues" evidence="1">
    <location>
        <begin position="397"/>
        <end position="407"/>
    </location>
</feature>
<dbReference type="CDD" id="cd09272">
    <property type="entry name" value="RNase_HI_RT_Ty1"/>
    <property type="match status" value="1"/>
</dbReference>
<comment type="caution">
    <text evidence="2">The sequence shown here is derived from an EMBL/GenBank/DDBJ whole genome shotgun (WGS) entry which is preliminary data.</text>
</comment>
<feature type="region of interest" description="Disordered" evidence="1">
    <location>
        <begin position="676"/>
        <end position="710"/>
    </location>
</feature>
<feature type="compositionally biased region" description="Low complexity" evidence="1">
    <location>
        <begin position="484"/>
        <end position="496"/>
    </location>
</feature>
<gene>
    <name evidence="2" type="ORF">Tci_028667</name>
</gene>
<feature type="compositionally biased region" description="Pro residues" evidence="1">
    <location>
        <begin position="432"/>
        <end position="443"/>
    </location>
</feature>
<protein>
    <submittedName>
        <fullName evidence="2">Uncharacterized mitochondrial protein AtMg00810-like</fullName>
    </submittedName>
</protein>
<dbReference type="EMBL" id="BKCJ010003705">
    <property type="protein sequence ID" value="GEU56689.1"/>
    <property type="molecule type" value="Genomic_DNA"/>
</dbReference>
<feature type="compositionally biased region" description="Pro residues" evidence="1">
    <location>
        <begin position="455"/>
        <end position="464"/>
    </location>
</feature>
<dbReference type="PANTHER" id="PTHR11439:SF509">
    <property type="entry name" value="RNA-DIRECTED DNA POLYMERASE"/>
    <property type="match status" value="1"/>
</dbReference>